<dbReference type="EMBL" id="JH882474">
    <property type="protein sequence ID" value="ELR49225.1"/>
    <property type="molecule type" value="Genomic_DNA"/>
</dbReference>
<evidence type="ECO:0000256" key="1">
    <source>
        <dbReference type="SAM" id="MobiDB-lite"/>
    </source>
</evidence>
<gene>
    <name evidence="2" type="ORF">M91_06186</name>
</gene>
<proteinExistence type="predicted"/>
<dbReference type="AlphaFoldDB" id="L8HYD2"/>
<protein>
    <submittedName>
        <fullName evidence="2">Uncharacterized protein</fullName>
    </submittedName>
</protein>
<accession>L8HYD2</accession>
<sequence length="703" mass="75682">MPSSCFGHWSVCKVTLMKTPHGKRTEQSLNLEAMQGLLYLYRSITEKAYCSLKTNVSVAGRIFKREEAPLSVGNVSIAGRIFKREEAPLSVGNMSIAGRIFKREEAPLSVGNMSIAGRIFKREEAPLSVGNMSIAGRIFKREEAPLSVGNMSIAGRIFKREEAPLSVGNMSIAGRIFKREEAPLSVGNVSIAGRIFKREEAPLSVGNMSIAGRIFKREEAPLSVGNMSIAGRIFKREEAPLSVGNMSIAGRIFKREEAPLSVGNMSIAGRIFKREEAPLSVGNVSIAGRIFKREEAPLSAGNFLLDLCFLLSGNTNILEAEQEKHSNTVVTSNGHLSTCLSPGLCGPDSRKFQGTSLHSTGTCGSLVPSVTLAVTADLHCPQRSDSMVTGPVSTSHKQVTTWVLVVSFMDPLSLSASPVGRHPLLIAVPFSQASSVCPGCSGDGTEPAAWSSHSPGAADCGQVNRHVAAGESPELSQAGEGGGARTDDICTDEPEPGPQFIPSLRASRCLSAVPAVTAVRPATTGRRVSTVYRELNSIPGMGNHVTAEFQLHLYSLAPHSAPGYTQYPTWKLARVLSVQDGNYDSKALTVDNDCEFKFSQPAETWQVCGRREAEQAEPFRQQFFQQERIAVLGCRERILETFPLSLGEKGTDERTSEVQGTSPSRRMRVGACALTETCLSVWLTTSPTWDLTTAKPKSTGACC</sequence>
<evidence type="ECO:0000313" key="3">
    <source>
        <dbReference type="Proteomes" id="UP000011080"/>
    </source>
</evidence>
<feature type="region of interest" description="Disordered" evidence="1">
    <location>
        <begin position="472"/>
        <end position="497"/>
    </location>
</feature>
<dbReference type="Proteomes" id="UP000011080">
    <property type="component" value="Unassembled WGS sequence"/>
</dbReference>
<evidence type="ECO:0000313" key="2">
    <source>
        <dbReference type="EMBL" id="ELR49225.1"/>
    </source>
</evidence>
<name>L8HYD2_9CETA</name>
<reference evidence="2 3" key="1">
    <citation type="journal article" date="2012" name="Nat. Genet.">
        <title>The yak genome and adaptation to life at high altitude.</title>
        <authorList>
            <person name="Qiu Q."/>
            <person name="Zhang G."/>
            <person name="Ma T."/>
            <person name="Qian W."/>
            <person name="Wang J."/>
            <person name="Ye Z."/>
            <person name="Cao C."/>
            <person name="Hu Q."/>
            <person name="Kim J."/>
            <person name="Larkin D.M."/>
            <person name="Auvil L."/>
            <person name="Capitanu B."/>
            <person name="Ma J."/>
            <person name="Lewin H.A."/>
            <person name="Qian X."/>
            <person name="Lang Y."/>
            <person name="Zhou R."/>
            <person name="Wang L."/>
            <person name="Wang K."/>
            <person name="Xia J."/>
            <person name="Liao S."/>
            <person name="Pan S."/>
            <person name="Lu X."/>
            <person name="Hou H."/>
            <person name="Wang Y."/>
            <person name="Zang X."/>
            <person name="Yin Y."/>
            <person name="Ma H."/>
            <person name="Zhang J."/>
            <person name="Wang Z."/>
            <person name="Zhang Y."/>
            <person name="Zhang D."/>
            <person name="Yonezawa T."/>
            <person name="Hasegawa M."/>
            <person name="Zhong Y."/>
            <person name="Liu W."/>
            <person name="Zhang Y."/>
            <person name="Huang Z."/>
            <person name="Zhang S."/>
            <person name="Long R."/>
            <person name="Yang H."/>
            <person name="Wang J."/>
            <person name="Lenstra J.A."/>
            <person name="Cooper D.N."/>
            <person name="Wu Y."/>
            <person name="Wang J."/>
            <person name="Shi P."/>
            <person name="Wang J."/>
            <person name="Liu J."/>
        </authorList>
    </citation>
    <scope>NUCLEOTIDE SEQUENCE [LARGE SCALE GENOMIC DNA]</scope>
    <source>
        <strain evidence="3">yakQH1</strain>
    </source>
</reference>
<organism evidence="2 3">
    <name type="scientific">Bos mutus</name>
    <name type="common">wild yak</name>
    <dbReference type="NCBI Taxonomy" id="72004"/>
    <lineage>
        <taxon>Eukaryota</taxon>
        <taxon>Metazoa</taxon>
        <taxon>Chordata</taxon>
        <taxon>Craniata</taxon>
        <taxon>Vertebrata</taxon>
        <taxon>Euteleostomi</taxon>
        <taxon>Mammalia</taxon>
        <taxon>Eutheria</taxon>
        <taxon>Laurasiatheria</taxon>
        <taxon>Artiodactyla</taxon>
        <taxon>Ruminantia</taxon>
        <taxon>Pecora</taxon>
        <taxon>Bovidae</taxon>
        <taxon>Bovinae</taxon>
        <taxon>Bos</taxon>
    </lineage>
</organism>